<keyword evidence="8" id="KW-0325">Glycoprotein</keyword>
<protein>
    <recommendedName>
        <fullName evidence="10">Leucine-rich repeat-containing N-terminal plant-type domain-containing protein</fullName>
    </recommendedName>
</protein>
<dbReference type="Pfam" id="PF08263">
    <property type="entry name" value="LRRNT_2"/>
    <property type="match status" value="1"/>
</dbReference>
<keyword evidence="4 9" id="KW-0732">Signal</keyword>
<dbReference type="InterPro" id="IPR046956">
    <property type="entry name" value="RLP23-like"/>
</dbReference>
<reference evidence="11 12" key="1">
    <citation type="journal article" date="2020" name="IScience">
        <title>Genome Sequencing of the Endangered Kingdonia uniflora (Circaeasteraceae, Ranunculales) Reveals Potential Mechanisms of Evolutionary Specialization.</title>
        <authorList>
            <person name="Sun Y."/>
            <person name="Deng T."/>
            <person name="Zhang A."/>
            <person name="Moore M.J."/>
            <person name="Landis J.B."/>
            <person name="Lin N."/>
            <person name="Zhang H."/>
            <person name="Zhang X."/>
            <person name="Huang J."/>
            <person name="Zhang X."/>
            <person name="Sun H."/>
            <person name="Wang H."/>
        </authorList>
    </citation>
    <scope>NUCLEOTIDE SEQUENCE [LARGE SCALE GENOMIC DNA]</scope>
    <source>
        <strain evidence="11">TB1705</strain>
        <tissue evidence="11">Leaf</tissue>
    </source>
</reference>
<evidence type="ECO:0000313" key="11">
    <source>
        <dbReference type="EMBL" id="KAF6176204.1"/>
    </source>
</evidence>
<feature type="chain" id="PRO_5029509799" description="Leucine-rich repeat-containing N-terminal plant-type domain-containing protein" evidence="9">
    <location>
        <begin position="26"/>
        <end position="148"/>
    </location>
</feature>
<dbReference type="PANTHER" id="PTHR48063:SF112">
    <property type="entry name" value="RECEPTOR LIKE PROTEIN 30-LIKE"/>
    <property type="match status" value="1"/>
</dbReference>
<evidence type="ECO:0000256" key="4">
    <source>
        <dbReference type="ARBA" id="ARBA00022729"/>
    </source>
</evidence>
<keyword evidence="3" id="KW-0812">Transmembrane</keyword>
<dbReference type="SUPFAM" id="SSF52058">
    <property type="entry name" value="L domain-like"/>
    <property type="match status" value="1"/>
</dbReference>
<dbReference type="PANTHER" id="PTHR48063">
    <property type="entry name" value="LRR RECEPTOR-LIKE KINASE"/>
    <property type="match status" value="1"/>
</dbReference>
<dbReference type="GO" id="GO:0016020">
    <property type="term" value="C:membrane"/>
    <property type="evidence" value="ECO:0007669"/>
    <property type="project" value="UniProtKB-SubCell"/>
</dbReference>
<keyword evidence="5" id="KW-0677">Repeat</keyword>
<dbReference type="OrthoDB" id="1600340at2759"/>
<evidence type="ECO:0000256" key="2">
    <source>
        <dbReference type="ARBA" id="ARBA00022614"/>
    </source>
</evidence>
<sequence length="148" mass="16520">MVRSFKFLAVLLVFSFIIKIHFVVGNGEANMFCSPREKHALLTFKQGLTDRSHRLSSWVGENCCTWEGVGCDSMTGSVVRLDLKNPYDDDFFASEYEAYLMAQLGGEINPSLLGLKHLKSLDLSLNDFNGTSVGKPKGQIATWKHNTI</sequence>
<comment type="caution">
    <text evidence="11">The sequence shown here is derived from an EMBL/GenBank/DDBJ whole genome shotgun (WGS) entry which is preliminary data.</text>
</comment>
<evidence type="ECO:0000256" key="8">
    <source>
        <dbReference type="ARBA" id="ARBA00023180"/>
    </source>
</evidence>
<evidence type="ECO:0000256" key="3">
    <source>
        <dbReference type="ARBA" id="ARBA00022692"/>
    </source>
</evidence>
<dbReference type="InterPro" id="IPR032675">
    <property type="entry name" value="LRR_dom_sf"/>
</dbReference>
<evidence type="ECO:0000259" key="10">
    <source>
        <dbReference type="Pfam" id="PF08263"/>
    </source>
</evidence>
<keyword evidence="7" id="KW-0472">Membrane</keyword>
<gene>
    <name evidence="11" type="ORF">GIB67_023495</name>
</gene>
<evidence type="ECO:0000256" key="7">
    <source>
        <dbReference type="ARBA" id="ARBA00023136"/>
    </source>
</evidence>
<dbReference type="InterPro" id="IPR013210">
    <property type="entry name" value="LRR_N_plant-typ"/>
</dbReference>
<evidence type="ECO:0000313" key="12">
    <source>
        <dbReference type="Proteomes" id="UP000541444"/>
    </source>
</evidence>
<dbReference type="EMBL" id="JACGCM010000119">
    <property type="protein sequence ID" value="KAF6176204.1"/>
    <property type="molecule type" value="Genomic_DNA"/>
</dbReference>
<dbReference type="Proteomes" id="UP000541444">
    <property type="component" value="Unassembled WGS sequence"/>
</dbReference>
<organism evidence="11 12">
    <name type="scientific">Kingdonia uniflora</name>
    <dbReference type="NCBI Taxonomy" id="39325"/>
    <lineage>
        <taxon>Eukaryota</taxon>
        <taxon>Viridiplantae</taxon>
        <taxon>Streptophyta</taxon>
        <taxon>Embryophyta</taxon>
        <taxon>Tracheophyta</taxon>
        <taxon>Spermatophyta</taxon>
        <taxon>Magnoliopsida</taxon>
        <taxon>Ranunculales</taxon>
        <taxon>Circaeasteraceae</taxon>
        <taxon>Kingdonia</taxon>
    </lineage>
</organism>
<feature type="domain" description="Leucine-rich repeat-containing N-terminal plant-type" evidence="10">
    <location>
        <begin position="35"/>
        <end position="72"/>
    </location>
</feature>
<keyword evidence="2" id="KW-0433">Leucine-rich repeat</keyword>
<accession>A0A7J7PAN6</accession>
<keyword evidence="12" id="KW-1185">Reference proteome</keyword>
<evidence type="ECO:0000256" key="6">
    <source>
        <dbReference type="ARBA" id="ARBA00022989"/>
    </source>
</evidence>
<evidence type="ECO:0000256" key="1">
    <source>
        <dbReference type="ARBA" id="ARBA00004479"/>
    </source>
</evidence>
<evidence type="ECO:0000256" key="5">
    <source>
        <dbReference type="ARBA" id="ARBA00022737"/>
    </source>
</evidence>
<comment type="subcellular location">
    <subcellularLocation>
        <location evidence="1">Membrane</location>
        <topology evidence="1">Single-pass type I membrane protein</topology>
    </subcellularLocation>
</comment>
<dbReference type="Gene3D" id="3.80.10.10">
    <property type="entry name" value="Ribonuclease Inhibitor"/>
    <property type="match status" value="1"/>
</dbReference>
<keyword evidence="6" id="KW-1133">Transmembrane helix</keyword>
<evidence type="ECO:0000256" key="9">
    <source>
        <dbReference type="SAM" id="SignalP"/>
    </source>
</evidence>
<dbReference type="AlphaFoldDB" id="A0A7J7PAN6"/>
<feature type="signal peptide" evidence="9">
    <location>
        <begin position="1"/>
        <end position="25"/>
    </location>
</feature>
<proteinExistence type="predicted"/>
<name>A0A7J7PAN6_9MAGN</name>